<keyword evidence="1" id="KW-0472">Membrane</keyword>
<evidence type="ECO:0000313" key="3">
    <source>
        <dbReference type="EMBL" id="MBD1222092.1"/>
    </source>
</evidence>
<dbReference type="RefSeq" id="WP_189777460.1">
    <property type="nucleotide sequence ID" value="NZ_JACWEZ010000002.1"/>
</dbReference>
<comment type="caution">
    <text evidence="3">The sequence shown here is derived from an EMBL/GenBank/DDBJ whole genome shotgun (WGS) entry which is preliminary data.</text>
</comment>
<name>A0ABR7VMN2_VIRHA</name>
<evidence type="ECO:0000256" key="1">
    <source>
        <dbReference type="SAM" id="Phobius"/>
    </source>
</evidence>
<evidence type="ECO:0000313" key="4">
    <source>
        <dbReference type="Proteomes" id="UP000621631"/>
    </source>
</evidence>
<dbReference type="InterPro" id="IPR025241">
    <property type="entry name" value="DUF4190"/>
</dbReference>
<sequence length="95" mass="10113">MTYFDASTSNTTNSKAIGSLLLGILSIMIPFIGLVLGIIGIIFARIAKKQLTKTNENGRGLAISGFICSVIGIIIQLFIILSLITYYSITTVGIS</sequence>
<keyword evidence="1" id="KW-0812">Transmembrane</keyword>
<evidence type="ECO:0000259" key="2">
    <source>
        <dbReference type="Pfam" id="PF13828"/>
    </source>
</evidence>
<proteinExistence type="predicted"/>
<keyword evidence="4" id="KW-1185">Reference proteome</keyword>
<feature type="domain" description="DUF4190" evidence="2">
    <location>
        <begin position="16"/>
        <end position="75"/>
    </location>
</feature>
<gene>
    <name evidence="3" type="ORF">IC602_05680</name>
</gene>
<feature type="transmembrane region" description="Helical" evidence="1">
    <location>
        <begin position="65"/>
        <end position="89"/>
    </location>
</feature>
<keyword evidence="1" id="KW-1133">Transmembrane helix</keyword>
<reference evidence="3 4" key="1">
    <citation type="submission" date="2020-09" db="EMBL/GenBank/DDBJ databases">
        <title>Draft Genome Sequences of Oil-Oxidizing Bacteria Halomonas titanicae, Marinobacter lutaoensis, and Virgibacillus halodenitrificans Isolated from Highly Saline Environments.</title>
        <authorList>
            <person name="Grouzdev D.S."/>
            <person name="Sokolova D.S."/>
            <person name="Semenova E.M."/>
            <person name="Borzenkov I.A."/>
            <person name="Bidzhieva S.K."/>
            <person name="Poltaraus A.B."/>
            <person name="Nazina T.N."/>
        </authorList>
    </citation>
    <scope>NUCLEOTIDE SEQUENCE [LARGE SCALE GENOMIC DNA]</scope>
    <source>
        <strain evidence="3 4">VKM B-3472D</strain>
    </source>
</reference>
<feature type="transmembrane region" description="Helical" evidence="1">
    <location>
        <begin position="20"/>
        <end position="44"/>
    </location>
</feature>
<protein>
    <submittedName>
        <fullName evidence="3">DUF4190 domain-containing protein</fullName>
    </submittedName>
</protein>
<accession>A0ABR7VMN2</accession>
<organism evidence="3 4">
    <name type="scientific">Virgibacillus halodenitrificans</name>
    <name type="common">Bacillus halodenitrificans</name>
    <dbReference type="NCBI Taxonomy" id="1482"/>
    <lineage>
        <taxon>Bacteria</taxon>
        <taxon>Bacillati</taxon>
        <taxon>Bacillota</taxon>
        <taxon>Bacilli</taxon>
        <taxon>Bacillales</taxon>
        <taxon>Bacillaceae</taxon>
        <taxon>Virgibacillus</taxon>
    </lineage>
</organism>
<dbReference type="EMBL" id="JACWEZ010000002">
    <property type="protein sequence ID" value="MBD1222092.1"/>
    <property type="molecule type" value="Genomic_DNA"/>
</dbReference>
<dbReference type="Pfam" id="PF13828">
    <property type="entry name" value="DUF4190"/>
    <property type="match status" value="1"/>
</dbReference>
<dbReference type="Proteomes" id="UP000621631">
    <property type="component" value="Unassembled WGS sequence"/>
</dbReference>